<evidence type="ECO:0000256" key="2">
    <source>
        <dbReference type="ARBA" id="ARBA00022692"/>
    </source>
</evidence>
<dbReference type="InterPro" id="IPR036465">
    <property type="entry name" value="vWFA_dom_sf"/>
</dbReference>
<dbReference type="SUPFAM" id="SSF53300">
    <property type="entry name" value="vWA-like"/>
    <property type="match status" value="1"/>
</dbReference>
<proteinExistence type="predicted"/>
<gene>
    <name evidence="7" type="ORF">E7027_04875</name>
</gene>
<dbReference type="InterPro" id="IPR002035">
    <property type="entry name" value="VWF_A"/>
</dbReference>
<organism evidence="7 8">
    <name type="scientific">Candidatus Avelusimicrobium gallicola</name>
    <dbReference type="NCBI Taxonomy" id="2562704"/>
    <lineage>
        <taxon>Bacteria</taxon>
        <taxon>Pseudomonadati</taxon>
        <taxon>Elusimicrobiota</taxon>
        <taxon>Elusimicrobia</taxon>
        <taxon>Elusimicrobiales</taxon>
        <taxon>Elusimicrobiaceae</taxon>
        <taxon>Candidatus Avelusimicrobium</taxon>
    </lineage>
</organism>
<dbReference type="SMART" id="SM00327">
    <property type="entry name" value="VWA"/>
    <property type="match status" value="1"/>
</dbReference>
<accession>A0A928DQS6</accession>
<evidence type="ECO:0000259" key="6">
    <source>
        <dbReference type="PROSITE" id="PS50234"/>
    </source>
</evidence>
<dbReference type="PANTHER" id="PTHR22550">
    <property type="entry name" value="SPORE GERMINATION PROTEIN"/>
    <property type="match status" value="1"/>
</dbReference>
<dbReference type="EMBL" id="SUVG01000005">
    <property type="protein sequence ID" value="MBE6421446.1"/>
    <property type="molecule type" value="Genomic_DNA"/>
</dbReference>
<evidence type="ECO:0000256" key="1">
    <source>
        <dbReference type="ARBA" id="ARBA00022475"/>
    </source>
</evidence>
<feature type="transmembrane region" description="Helical" evidence="5">
    <location>
        <begin position="352"/>
        <end position="372"/>
    </location>
</feature>
<keyword evidence="2 5" id="KW-0812">Transmembrane</keyword>
<evidence type="ECO:0000256" key="5">
    <source>
        <dbReference type="SAM" id="Phobius"/>
    </source>
</evidence>
<keyword evidence="1" id="KW-1003">Cell membrane</keyword>
<evidence type="ECO:0000313" key="8">
    <source>
        <dbReference type="Proteomes" id="UP000725649"/>
    </source>
</evidence>
<reference evidence="7" key="1">
    <citation type="submission" date="2019-04" db="EMBL/GenBank/DDBJ databases">
        <title>Evolution of Biomass-Degrading Anaerobic Consortia Revealed by Metagenomics.</title>
        <authorList>
            <person name="Peng X."/>
        </authorList>
    </citation>
    <scope>NUCLEOTIDE SEQUENCE</scope>
    <source>
        <strain evidence="7">SIG66</strain>
    </source>
</reference>
<dbReference type="Proteomes" id="UP000725649">
    <property type="component" value="Unassembled WGS sequence"/>
</dbReference>
<dbReference type="PRINTS" id="PR00453">
    <property type="entry name" value="VWFADOMAIN"/>
</dbReference>
<keyword evidence="4 5" id="KW-0472">Membrane</keyword>
<comment type="caution">
    <text evidence="7">The sequence shown here is derived from an EMBL/GenBank/DDBJ whole genome shotgun (WGS) entry which is preliminary data.</text>
</comment>
<dbReference type="AlphaFoldDB" id="A0A928DQS6"/>
<evidence type="ECO:0000256" key="3">
    <source>
        <dbReference type="ARBA" id="ARBA00022989"/>
    </source>
</evidence>
<feature type="transmembrane region" description="Helical" evidence="5">
    <location>
        <begin position="110"/>
        <end position="128"/>
    </location>
</feature>
<dbReference type="Gene3D" id="3.40.50.410">
    <property type="entry name" value="von Willebrand factor, type A domain"/>
    <property type="match status" value="1"/>
</dbReference>
<evidence type="ECO:0000256" key="4">
    <source>
        <dbReference type="ARBA" id="ARBA00023136"/>
    </source>
</evidence>
<feature type="transmembrane region" description="Helical" evidence="5">
    <location>
        <begin position="29"/>
        <end position="50"/>
    </location>
</feature>
<keyword evidence="3 5" id="KW-1133">Transmembrane helix</keyword>
<dbReference type="InterPro" id="IPR050768">
    <property type="entry name" value="UPF0353/GerABKA_families"/>
</dbReference>
<sequence length="375" mass="41373">MIYFFLISLGLLLLSLVVSLFVKKAPRMQAAVLSVLGAVSAFALLGLLFTRFFGGRIEFMHPWAFVLLLVVLAVFLGQTLFKKSFSRQINYPFSHLIIHQASLRVLFTRWVPMFCYLAALSLMILALARPVKIDRTLLPPTEGIDIILLLDVSASMQKQDFYPNRFVAAQNTASRFIAKRPTDRMGLVAFAKEAMLHAPLTLDHEALQEYISTLYLGIIDANNTAIGDALGVAANHLKNSKAKSKIIILLTDGDSNAGAIDPSMAAKAAAAYGIRVYTIGTASAPGENPYSSQEDEINEGLMLEIAQETGGKFYRAKNETELEQIYNTINQLEKTEFSPSSIISRTDFYQPLLLLAVVMLFAGLIAEKILFIKVP</sequence>
<name>A0A928DQS6_9BACT</name>
<protein>
    <submittedName>
        <fullName evidence="7">VWA domain-containing protein</fullName>
    </submittedName>
</protein>
<dbReference type="Pfam" id="PF00092">
    <property type="entry name" value="VWA"/>
    <property type="match status" value="1"/>
</dbReference>
<evidence type="ECO:0000313" key="7">
    <source>
        <dbReference type="EMBL" id="MBE6421446.1"/>
    </source>
</evidence>
<feature type="transmembrane region" description="Helical" evidence="5">
    <location>
        <begin position="62"/>
        <end position="81"/>
    </location>
</feature>
<dbReference type="PANTHER" id="PTHR22550:SF5">
    <property type="entry name" value="LEUCINE ZIPPER PROTEIN 4"/>
    <property type="match status" value="1"/>
</dbReference>
<dbReference type="PROSITE" id="PS50234">
    <property type="entry name" value="VWFA"/>
    <property type="match status" value="1"/>
</dbReference>
<feature type="domain" description="VWFA" evidence="6">
    <location>
        <begin position="145"/>
        <end position="329"/>
    </location>
</feature>